<feature type="compositionally biased region" description="Polar residues" evidence="9">
    <location>
        <begin position="1463"/>
        <end position="1478"/>
    </location>
</feature>
<dbReference type="EMBL" id="CAACVG010006778">
    <property type="protein sequence ID" value="VEN41602.1"/>
    <property type="molecule type" value="Genomic_DNA"/>
</dbReference>
<evidence type="ECO:0000256" key="9">
    <source>
        <dbReference type="SAM" id="MobiDB-lite"/>
    </source>
</evidence>
<feature type="compositionally biased region" description="Low complexity" evidence="9">
    <location>
        <begin position="1828"/>
        <end position="1846"/>
    </location>
</feature>
<dbReference type="Proteomes" id="UP000410492">
    <property type="component" value="Unassembled WGS sequence"/>
</dbReference>
<feature type="compositionally biased region" description="Low complexity" evidence="9">
    <location>
        <begin position="1876"/>
        <end position="1890"/>
    </location>
</feature>
<feature type="compositionally biased region" description="Basic and acidic residues" evidence="9">
    <location>
        <begin position="1105"/>
        <end position="1121"/>
    </location>
</feature>
<evidence type="ECO:0000313" key="12">
    <source>
        <dbReference type="Proteomes" id="UP000410492"/>
    </source>
</evidence>
<keyword evidence="6" id="KW-0226">DNA condensation</keyword>
<feature type="compositionally biased region" description="Basic and acidic residues" evidence="9">
    <location>
        <begin position="1143"/>
        <end position="1199"/>
    </location>
</feature>
<dbReference type="SUPFAM" id="SSF48371">
    <property type="entry name" value="ARM repeat"/>
    <property type="match status" value="1"/>
</dbReference>
<feature type="compositionally biased region" description="Polar residues" evidence="9">
    <location>
        <begin position="1734"/>
        <end position="1750"/>
    </location>
</feature>
<evidence type="ECO:0000256" key="1">
    <source>
        <dbReference type="ARBA" id="ARBA00004286"/>
    </source>
</evidence>
<feature type="compositionally biased region" description="Low complexity" evidence="9">
    <location>
        <begin position="1403"/>
        <end position="1417"/>
    </location>
</feature>
<comment type="subcellular location">
    <subcellularLocation>
        <location evidence="1">Chromosome</location>
    </subcellularLocation>
</comment>
<feature type="coiled-coil region" evidence="8">
    <location>
        <begin position="498"/>
        <end position="544"/>
    </location>
</feature>
<dbReference type="OrthoDB" id="27187at2759"/>
<feature type="compositionally biased region" description="Basic and acidic residues" evidence="9">
    <location>
        <begin position="1648"/>
        <end position="1659"/>
    </location>
</feature>
<feature type="compositionally biased region" description="Basic and acidic residues" evidence="9">
    <location>
        <begin position="1786"/>
        <end position="1795"/>
    </location>
</feature>
<evidence type="ECO:0000256" key="7">
    <source>
        <dbReference type="ARBA" id="ARBA00023306"/>
    </source>
</evidence>
<reference evidence="11 12" key="1">
    <citation type="submission" date="2019-01" db="EMBL/GenBank/DDBJ databases">
        <authorList>
            <person name="Sayadi A."/>
        </authorList>
    </citation>
    <scope>NUCLEOTIDE SEQUENCE [LARGE SCALE GENOMIC DNA]</scope>
</reference>
<gene>
    <name evidence="11" type="ORF">CALMAC_LOCUS5366</name>
</gene>
<keyword evidence="3" id="KW-0158">Chromosome</keyword>
<feature type="region of interest" description="Disordered" evidence="9">
    <location>
        <begin position="1870"/>
        <end position="1895"/>
    </location>
</feature>
<keyword evidence="5" id="KW-0498">Mitosis</keyword>
<feature type="compositionally biased region" description="Basic and acidic residues" evidence="9">
    <location>
        <begin position="983"/>
        <end position="1002"/>
    </location>
</feature>
<dbReference type="InterPro" id="IPR027165">
    <property type="entry name" value="CND3"/>
</dbReference>
<dbReference type="PANTHER" id="PTHR14418">
    <property type="entry name" value="CONDENSIN COMPLEX SUBUNIT 3-RELATED"/>
    <property type="match status" value="1"/>
</dbReference>
<feature type="region of interest" description="Disordered" evidence="9">
    <location>
        <begin position="1765"/>
        <end position="1795"/>
    </location>
</feature>
<dbReference type="Gene3D" id="1.25.10.10">
    <property type="entry name" value="Leucine-rich Repeat Variant"/>
    <property type="match status" value="1"/>
</dbReference>
<accession>A0A653C1L1</accession>
<feature type="region of interest" description="Disordered" evidence="9">
    <location>
        <begin position="1821"/>
        <end position="1857"/>
    </location>
</feature>
<dbReference type="GO" id="GO:0005737">
    <property type="term" value="C:cytoplasm"/>
    <property type="evidence" value="ECO:0007669"/>
    <property type="project" value="TreeGrafter"/>
</dbReference>
<feature type="compositionally biased region" description="Polar residues" evidence="9">
    <location>
        <begin position="933"/>
        <end position="956"/>
    </location>
</feature>
<feature type="compositionally biased region" description="Polar residues" evidence="9">
    <location>
        <begin position="1624"/>
        <end position="1635"/>
    </location>
</feature>
<feature type="compositionally biased region" description="Basic and acidic residues" evidence="9">
    <location>
        <begin position="1254"/>
        <end position="1266"/>
    </location>
</feature>
<evidence type="ECO:0000256" key="5">
    <source>
        <dbReference type="ARBA" id="ARBA00022776"/>
    </source>
</evidence>
<evidence type="ECO:0000256" key="2">
    <source>
        <dbReference type="ARBA" id="ARBA00006533"/>
    </source>
</evidence>
<evidence type="ECO:0000259" key="10">
    <source>
        <dbReference type="Pfam" id="PF12719"/>
    </source>
</evidence>
<dbReference type="Pfam" id="PF12719">
    <property type="entry name" value="Cnd3"/>
    <property type="match status" value="1"/>
</dbReference>
<sequence length="1912" mass="216556">MNYRPYDKIKEVLKAAEKSRASHQKCLHTLNGIHKKMGFDDFKEIFLRYLPTIFTTQSLGVKNENLERLLEFLALFVVQTIPTEDNETIPDDPFEDVPSHPFFTAIVMETLEFTRLTDISLRYNSCLYLRLMLDNISRKVSLDYDICERIMEAMLERTTDLEPSIRLQAVMALVNLQNPSDPDCPVLKAYLDLLLDGNALVRAEVVKRIAGYVGSVPYIMRHLRDVNANVRLQAFKRCADMGPKLFKICDRQDILMCGLNETEMRVRKLFQEELLIKWLNAYEGDFIKLLNSIKIDAEETDMLKTQHIGRSIMDVYFKIRPIRDIISSLPLNDDKVIPQEKKVAEVILLWEFLVQHLRKCSGELNMDIEEILPELTPFCEYIQSTVNTAKDKNMKDWEYLEYQQILHSLFQIAEGYDFSDEVGRKTLNEMVLTMLRDEKNQLRIKRKLLKIASELDPKSDITSAVCCLISDIREPLIDVEEVILPPTSSKYDNHEFHVARLRVKLNTLEIEVEEASDLRDFSRAAKLEEEAKKIREEIAALIESRAVPQVKVSQVKTVKDDPKTVSHCLDLLIALLELPSVRKISAALESIKNNFLLPLLDSSTPDINWRVLQCLALFATMSIELAEEYLKVLCIPLMTCRVIPNYNKCALMVSIKSLSDLYHLYGAQIFGGFNGTSNASQNWNTNLSRRWLYDDVVEESNVDPNNFQFENVIDILMDLVDEEDVEIYECSTKALGRLILNSFPVSPPFIIRIILKWYNPATAKSTNQVQQALGVMIAMYASKVKGAKETIAKVVLPILRKVACVPKADPLSEIDTNNLLNFLAVLTSSANEKEATDLHLKLTRLIFTEIVKSRNHVLLGYLTKLLTFLNIPVGDKEAVNNIIEHAEELSSDKDLPLDKMSRKCIKKFVQKIKNSVEQIDRDKECANDKTTDTESMPTNTEINNSTVASSLPSNDPTGAGDSIKENTEKAPKINSNTEVTRSPLRESKRIRTPNKKYDEYIKHGVKTRKNRVNKHVEDTSMHSLNDSVGEDPKSRKVDTERQDISSIEQSFSEDRSSPTKRDTRLSRNSNDELPNNNNKEENNRDVRSNEKGSKDTDNGVSTKVADPKTRKVDAERQDISSRDQSSSDDLSSPTKRDTRRSRNRNDKLPDKNNEDGKNKDVRSNEKGSSKDKENGVSTKDPKTRKVDAERQGIRSRDQSSSDDLSSPTTRDTRRSRNRNDKLTNKNDTDGKNRDVRSNEKASKDKENGVSMKVADPKTGKVDRERQGISSTEQSDDLSSPRKRDTRRSRNKNELLNKNNTSEKNREMRSNEKGSKDKENGVSNKDPKTRNVDKHGISSREQSSSDDLWTPTKRGTRRSRNKNNTDGKNKDMGTNEKGSKDKENRVSTKDPKTRKVDAERQGISSSDQSSSSSDDLSSPTKRDTRRSRNKNDKLPNKNDTDGKNRDEKVSKDKESGVSTKERQSISSKEQASSDDLSSPTKRDTRHSRNRNDKLPSKDNTEGKNRDVGTNEKGSKDKENGVSTRGSTTRYVDTESQGSSSKKQCFSDDRSSPTKQYTSHSRNRNDKPANKNHKDGTNKDVRTNEKGSKDKDKDASTKGSEGRMKKRPRVLSKENVSSDPEKPDNSDVSQDSEVLQQRSKRCKLAQLEKQITKGERSDSAKQKSNSSAPGKNDEASQQNPNKETLEGRMNKRTRVLSKENVSTDSEKADGSNVKRPRLTRQEKQIARCTRLDSAKKNSILSEHNDSSYTKNGSFRPIAESTACTIPVASGSSSTGTNNRALTRSLGRLSEKSESELDRSRLSDRSLLVVVKSVAAKVMNRSVSSFDSETSYKTRSSRSAKSSPRNSPATRSQRINHIPNIIKITYSSGSSFTSEATYKSKSSSSSTRSSPIISRHRRKIPNIMKNLRNRKIQLE</sequence>
<feature type="compositionally biased region" description="Basic residues" evidence="9">
    <location>
        <begin position="1003"/>
        <end position="1013"/>
    </location>
</feature>
<evidence type="ECO:0000256" key="8">
    <source>
        <dbReference type="SAM" id="Coils"/>
    </source>
</evidence>
<dbReference type="PANTHER" id="PTHR14418:SF5">
    <property type="entry name" value="CONDENSIN COMPLEX SUBUNIT 3"/>
    <property type="match status" value="1"/>
</dbReference>
<dbReference type="GO" id="GO:0000796">
    <property type="term" value="C:condensin complex"/>
    <property type="evidence" value="ECO:0007669"/>
    <property type="project" value="InterPro"/>
</dbReference>
<keyword evidence="8" id="KW-0175">Coiled coil</keyword>
<feature type="compositionally biased region" description="Basic and acidic residues" evidence="9">
    <location>
        <begin position="1488"/>
        <end position="1518"/>
    </location>
</feature>
<feature type="compositionally biased region" description="Basic and acidic residues" evidence="9">
    <location>
        <begin position="1717"/>
        <end position="1733"/>
    </location>
</feature>
<feature type="compositionally biased region" description="Polar residues" evidence="9">
    <location>
        <begin position="1519"/>
        <end position="1542"/>
    </location>
</feature>
<feature type="compositionally biased region" description="Basic and acidic residues" evidence="9">
    <location>
        <begin position="923"/>
        <end position="932"/>
    </location>
</feature>
<feature type="compositionally biased region" description="Basic and acidic residues" evidence="9">
    <location>
        <begin position="1078"/>
        <end position="1097"/>
    </location>
</feature>
<keyword evidence="7" id="KW-0131">Cell cycle</keyword>
<feature type="compositionally biased region" description="Polar residues" evidence="9">
    <location>
        <begin position="1660"/>
        <end position="1680"/>
    </location>
</feature>
<keyword evidence="4" id="KW-0132">Cell division</keyword>
<keyword evidence="12" id="KW-1185">Reference proteome</keyword>
<feature type="compositionally biased region" description="Polar residues" evidence="9">
    <location>
        <begin position="1767"/>
        <end position="1779"/>
    </location>
</feature>
<dbReference type="InterPro" id="IPR011989">
    <property type="entry name" value="ARM-like"/>
</dbReference>
<organism evidence="11 12">
    <name type="scientific">Callosobruchus maculatus</name>
    <name type="common">Southern cowpea weevil</name>
    <name type="synonym">Pulse bruchid</name>
    <dbReference type="NCBI Taxonomy" id="64391"/>
    <lineage>
        <taxon>Eukaryota</taxon>
        <taxon>Metazoa</taxon>
        <taxon>Ecdysozoa</taxon>
        <taxon>Arthropoda</taxon>
        <taxon>Hexapoda</taxon>
        <taxon>Insecta</taxon>
        <taxon>Pterygota</taxon>
        <taxon>Neoptera</taxon>
        <taxon>Endopterygota</taxon>
        <taxon>Coleoptera</taxon>
        <taxon>Polyphaga</taxon>
        <taxon>Cucujiformia</taxon>
        <taxon>Chrysomeloidea</taxon>
        <taxon>Chrysomelidae</taxon>
        <taxon>Bruchinae</taxon>
        <taxon>Bruchini</taxon>
        <taxon>Callosobruchus</taxon>
    </lineage>
</organism>
<evidence type="ECO:0000313" key="11">
    <source>
        <dbReference type="EMBL" id="VEN41602.1"/>
    </source>
</evidence>
<dbReference type="InterPro" id="IPR016024">
    <property type="entry name" value="ARM-type_fold"/>
</dbReference>
<feature type="compositionally biased region" description="Basic and acidic residues" evidence="9">
    <location>
        <begin position="1030"/>
        <end position="1043"/>
    </location>
</feature>
<protein>
    <recommendedName>
        <fullName evidence="10">Nuclear condensin complex subunit 3 C-terminal domain-containing protein</fullName>
    </recommendedName>
</protein>
<name>A0A653C1L1_CALMS</name>
<feature type="compositionally biased region" description="Low complexity" evidence="9">
    <location>
        <begin position="1122"/>
        <end position="1132"/>
    </location>
</feature>
<evidence type="ECO:0000256" key="3">
    <source>
        <dbReference type="ARBA" id="ARBA00022454"/>
    </source>
</evidence>
<dbReference type="GO" id="GO:0051301">
    <property type="term" value="P:cell division"/>
    <property type="evidence" value="ECO:0007669"/>
    <property type="project" value="UniProtKB-KW"/>
</dbReference>
<feature type="domain" description="Nuclear condensin complex subunit 3 C-terminal" evidence="10">
    <location>
        <begin position="567"/>
        <end position="871"/>
    </location>
</feature>
<proteinExistence type="inferred from homology"/>
<feature type="compositionally biased region" description="Basic and acidic residues" evidence="9">
    <location>
        <begin position="1052"/>
        <end position="1065"/>
    </location>
</feature>
<feature type="region of interest" description="Disordered" evidence="9">
    <location>
        <begin position="923"/>
        <end position="1750"/>
    </location>
</feature>
<feature type="compositionally biased region" description="Basic and acidic residues" evidence="9">
    <location>
        <begin position="1290"/>
        <end position="1337"/>
    </location>
</feature>
<evidence type="ECO:0000256" key="4">
    <source>
        <dbReference type="ARBA" id="ARBA00022618"/>
    </source>
</evidence>
<feature type="compositionally biased region" description="Basic and acidic residues" evidence="9">
    <location>
        <begin position="962"/>
        <end position="971"/>
    </location>
</feature>
<feature type="compositionally biased region" description="Basic and acidic residues" evidence="9">
    <location>
        <begin position="1362"/>
        <end position="1399"/>
    </location>
</feature>
<dbReference type="GO" id="GO:0000793">
    <property type="term" value="C:condensed chromosome"/>
    <property type="evidence" value="ECO:0007669"/>
    <property type="project" value="TreeGrafter"/>
</dbReference>
<dbReference type="GO" id="GO:0007076">
    <property type="term" value="P:mitotic chromosome condensation"/>
    <property type="evidence" value="ECO:0007669"/>
    <property type="project" value="InterPro"/>
</dbReference>
<comment type="similarity">
    <text evidence="2">Belongs to the CND3 (condensin subunit 3) family.</text>
</comment>
<evidence type="ECO:0000256" key="6">
    <source>
        <dbReference type="ARBA" id="ARBA00023067"/>
    </source>
</evidence>
<dbReference type="InterPro" id="IPR025977">
    <property type="entry name" value="Cnd3_C"/>
</dbReference>
<feature type="compositionally biased region" description="Basic and acidic residues" evidence="9">
    <location>
        <begin position="1210"/>
        <end position="1247"/>
    </location>
</feature>
<feature type="compositionally biased region" description="Basic and acidic residues" evidence="9">
    <location>
        <begin position="1428"/>
        <end position="1462"/>
    </location>
</feature>
<feature type="compositionally biased region" description="Basic and acidic residues" evidence="9">
    <location>
        <begin position="1561"/>
        <end position="1601"/>
    </location>
</feature>